<evidence type="ECO:0000313" key="6">
    <source>
        <dbReference type="Proteomes" id="UP000028990"/>
    </source>
</evidence>
<gene>
    <name evidence="5" type="ORF">H920_14882</name>
</gene>
<dbReference type="InterPro" id="IPR007110">
    <property type="entry name" value="Ig-like_dom"/>
</dbReference>
<dbReference type="PANTHER" id="PTHR10807">
    <property type="entry name" value="MYOTUBULARIN-RELATED"/>
    <property type="match status" value="1"/>
</dbReference>
<reference evidence="5 6" key="1">
    <citation type="submission" date="2013-11" db="EMBL/GenBank/DDBJ databases">
        <title>The Damaraland mole rat (Fukomys damarensis) genome and evolution of African mole rats.</title>
        <authorList>
            <person name="Gladyshev V.N."/>
            <person name="Fang X."/>
        </authorList>
    </citation>
    <scope>NUCLEOTIDE SEQUENCE [LARGE SCALE GENOMIC DNA]</scope>
    <source>
        <tissue evidence="5">Liver</tissue>
    </source>
</reference>
<dbReference type="SMART" id="SM00406">
    <property type="entry name" value="IGv"/>
    <property type="match status" value="1"/>
</dbReference>
<dbReference type="SUPFAM" id="SSF48726">
    <property type="entry name" value="Immunoglobulin"/>
    <property type="match status" value="1"/>
</dbReference>
<dbReference type="PROSITE" id="PS50835">
    <property type="entry name" value="IG_LIKE"/>
    <property type="match status" value="1"/>
</dbReference>
<dbReference type="PROSITE" id="PS51339">
    <property type="entry name" value="PPASE_MYOTUBULARIN"/>
    <property type="match status" value="1"/>
</dbReference>
<dbReference type="InterPro" id="IPR013106">
    <property type="entry name" value="Ig_V-set"/>
</dbReference>
<feature type="domain" description="Myotubularin phosphatase" evidence="4">
    <location>
        <begin position="1"/>
        <end position="215"/>
    </location>
</feature>
<evidence type="ECO:0000256" key="1">
    <source>
        <dbReference type="ARBA" id="ARBA00007471"/>
    </source>
</evidence>
<evidence type="ECO:0000313" key="5">
    <source>
        <dbReference type="EMBL" id="KFO23678.1"/>
    </source>
</evidence>
<name>A0A091CZK9_FUKDA</name>
<evidence type="ECO:0000259" key="4">
    <source>
        <dbReference type="PROSITE" id="PS51339"/>
    </source>
</evidence>
<keyword evidence="6" id="KW-1185">Reference proteome</keyword>
<dbReference type="InterPro" id="IPR003599">
    <property type="entry name" value="Ig_sub"/>
</dbReference>
<dbReference type="Proteomes" id="UP000028990">
    <property type="component" value="Unassembled WGS sequence"/>
</dbReference>
<keyword evidence="2" id="KW-0904">Protein phosphatase</keyword>
<evidence type="ECO:0000256" key="2">
    <source>
        <dbReference type="ARBA" id="ARBA00022912"/>
    </source>
</evidence>
<organism evidence="5 6">
    <name type="scientific">Fukomys damarensis</name>
    <name type="common">Damaraland mole rat</name>
    <name type="synonym">Cryptomys damarensis</name>
    <dbReference type="NCBI Taxonomy" id="885580"/>
    <lineage>
        <taxon>Eukaryota</taxon>
        <taxon>Metazoa</taxon>
        <taxon>Chordata</taxon>
        <taxon>Craniata</taxon>
        <taxon>Vertebrata</taxon>
        <taxon>Euteleostomi</taxon>
        <taxon>Mammalia</taxon>
        <taxon>Eutheria</taxon>
        <taxon>Euarchontoglires</taxon>
        <taxon>Glires</taxon>
        <taxon>Rodentia</taxon>
        <taxon>Hystricomorpha</taxon>
        <taxon>Bathyergidae</taxon>
        <taxon>Fukomys</taxon>
    </lineage>
</organism>
<dbReference type="InterPro" id="IPR030564">
    <property type="entry name" value="Myotubularin"/>
</dbReference>
<dbReference type="InterPro" id="IPR036179">
    <property type="entry name" value="Ig-like_dom_sf"/>
</dbReference>
<dbReference type="InterPro" id="IPR013783">
    <property type="entry name" value="Ig-like_fold"/>
</dbReference>
<dbReference type="SUPFAM" id="SSF52799">
    <property type="entry name" value="(Phosphotyrosine protein) phosphatases II"/>
    <property type="match status" value="1"/>
</dbReference>
<keyword evidence="2" id="KW-0378">Hydrolase</keyword>
<dbReference type="InterPro" id="IPR029021">
    <property type="entry name" value="Prot-tyrosine_phosphatase-like"/>
</dbReference>
<dbReference type="InterPro" id="IPR010569">
    <property type="entry name" value="Myotubularin-like_Pase_dom"/>
</dbReference>
<dbReference type="PANTHER" id="PTHR10807:SF37">
    <property type="entry name" value="MYOTUBULARIN-RELATED PROTEIN 12"/>
    <property type="match status" value="1"/>
</dbReference>
<evidence type="ECO:0000259" key="3">
    <source>
        <dbReference type="PROSITE" id="PS50835"/>
    </source>
</evidence>
<dbReference type="GO" id="GO:0004721">
    <property type="term" value="F:phosphoprotein phosphatase activity"/>
    <property type="evidence" value="ECO:0007669"/>
    <property type="project" value="UniProtKB-KW"/>
</dbReference>
<proteinExistence type="inferred from homology"/>
<dbReference type="AlphaFoldDB" id="A0A091CZK9"/>
<dbReference type="GO" id="GO:0005737">
    <property type="term" value="C:cytoplasm"/>
    <property type="evidence" value="ECO:0007669"/>
    <property type="project" value="TreeGrafter"/>
</dbReference>
<protein>
    <submittedName>
        <fullName evidence="5">Myotubularin-related protein 12</fullName>
    </submittedName>
</protein>
<accession>A0A091CZK9</accession>
<comment type="similarity">
    <text evidence="1">Belongs to the protein-tyrosine phosphatase family. Non-receptor class myotubularin subfamily.</text>
</comment>
<dbReference type="EMBL" id="KN123755">
    <property type="protein sequence ID" value="KFO23678.1"/>
    <property type="molecule type" value="Genomic_DNA"/>
</dbReference>
<dbReference type="GO" id="GO:0016020">
    <property type="term" value="C:membrane"/>
    <property type="evidence" value="ECO:0007669"/>
    <property type="project" value="TreeGrafter"/>
</dbReference>
<feature type="domain" description="Ig-like" evidence="3">
    <location>
        <begin position="82"/>
        <end position="176"/>
    </location>
</feature>
<dbReference type="GO" id="GO:0046856">
    <property type="term" value="P:phosphatidylinositol dephosphorylation"/>
    <property type="evidence" value="ECO:0007669"/>
    <property type="project" value="TreeGrafter"/>
</dbReference>
<dbReference type="SMART" id="SM00409">
    <property type="entry name" value="IG"/>
    <property type="match status" value="1"/>
</dbReference>
<dbReference type="Pfam" id="PF07686">
    <property type="entry name" value="V-set"/>
    <property type="match status" value="1"/>
</dbReference>
<sequence>MRGHCFLDRCNHLCQSDKEEVPVFLLFLYCVWRLVHQCPAAFEFTETYLTVLSDSLYIPIFGTFFFNSPHQRDNNMGSLSHPGLTQPPSLSVPHGASARLTCTLSSGLSVNSHVLSWTQHKPGSPPQYLLHHHTHTDGYEVSTAPGRFSGSKDASVNTVALHISGVQTDDEADYYCGTWDGSAKTYTVLQSHEEVRLMPPSSLFSAPLLLPVGLT</sequence>
<dbReference type="Pfam" id="PF06602">
    <property type="entry name" value="Myotub-related"/>
    <property type="match status" value="1"/>
</dbReference>
<dbReference type="Gene3D" id="2.60.40.10">
    <property type="entry name" value="Immunoglobulins"/>
    <property type="match status" value="1"/>
</dbReference>